<dbReference type="KEGG" id="fop:FNB79_14535"/>
<organism evidence="1 2">
    <name type="scientific">Formosa sediminum</name>
    <dbReference type="NCBI Taxonomy" id="2594004"/>
    <lineage>
        <taxon>Bacteria</taxon>
        <taxon>Pseudomonadati</taxon>
        <taxon>Bacteroidota</taxon>
        <taxon>Flavobacteriia</taxon>
        <taxon>Flavobacteriales</taxon>
        <taxon>Flavobacteriaceae</taxon>
        <taxon>Formosa</taxon>
    </lineage>
</organism>
<accession>A0A516GUF3</accession>
<dbReference type="RefSeq" id="WP_143382046.1">
    <property type="nucleotide sequence ID" value="NZ_CP041637.1"/>
</dbReference>
<name>A0A516GUF3_9FLAO</name>
<evidence type="ECO:0000313" key="2">
    <source>
        <dbReference type="Proteomes" id="UP000319209"/>
    </source>
</evidence>
<dbReference type="Proteomes" id="UP000319209">
    <property type="component" value="Chromosome"/>
</dbReference>
<sequence>MKLKHLTIILLFLFSGTQLQAQFLKKLKNKLQQATEDVIIDKASQKAEQSLGKHLDSILGIDGEYNFNGGNFGQFSLANDSILPDTYTFEWKYILRIESPKEDPMDITYYLKPEEKYFAMQPTLDQVNQSDNVFIVMDIERNANAIFMTNKNKKTGMVMHSNLNMDNIESDTYLETDYTFTEIDDKIINGKVCKGFKIENDDSIMIMYNDMDAPVSFSSIFGINTKNVPNGFNPKWLDQAENSLVMEVIYTDKSNTKSTTMRCMSLHEHNFQIKKQDYDFTSIANFSKN</sequence>
<protein>
    <submittedName>
        <fullName evidence="1">DUF4412 domain-containing protein</fullName>
    </submittedName>
</protein>
<dbReference type="OrthoDB" id="1524221at2"/>
<gene>
    <name evidence="1" type="ORF">FNB79_14535</name>
</gene>
<dbReference type="AlphaFoldDB" id="A0A516GUF3"/>
<reference evidence="1 2" key="1">
    <citation type="submission" date="2019-07" db="EMBL/GenBank/DDBJ databases">
        <title>Genome sequencing for Formosa sp. PS13.</title>
        <authorList>
            <person name="Park S.-J."/>
        </authorList>
    </citation>
    <scope>NUCLEOTIDE SEQUENCE [LARGE SCALE GENOMIC DNA]</scope>
    <source>
        <strain evidence="1 2">PS13</strain>
    </source>
</reference>
<dbReference type="EMBL" id="CP041637">
    <property type="protein sequence ID" value="QDO95138.1"/>
    <property type="molecule type" value="Genomic_DNA"/>
</dbReference>
<proteinExistence type="predicted"/>
<keyword evidence="2" id="KW-1185">Reference proteome</keyword>
<evidence type="ECO:0000313" key="1">
    <source>
        <dbReference type="EMBL" id="QDO95138.1"/>
    </source>
</evidence>